<evidence type="ECO:0000256" key="5">
    <source>
        <dbReference type="ARBA" id="ARBA00022989"/>
    </source>
</evidence>
<dbReference type="Pfam" id="PF00528">
    <property type="entry name" value="BPD_transp_1"/>
    <property type="match status" value="1"/>
</dbReference>
<feature type="transmembrane region" description="Helical" evidence="7">
    <location>
        <begin position="36"/>
        <end position="62"/>
    </location>
</feature>
<organism evidence="9 10">
    <name type="scientific">Paenibacillus hexagrammi</name>
    <dbReference type="NCBI Taxonomy" id="2908839"/>
    <lineage>
        <taxon>Bacteria</taxon>
        <taxon>Bacillati</taxon>
        <taxon>Bacillota</taxon>
        <taxon>Bacilli</taxon>
        <taxon>Bacillales</taxon>
        <taxon>Paenibacillaceae</taxon>
        <taxon>Paenibacillus</taxon>
    </lineage>
</organism>
<proteinExistence type="inferred from homology"/>
<keyword evidence="5 7" id="KW-1133">Transmembrane helix</keyword>
<dbReference type="EMBL" id="CP090978">
    <property type="protein sequence ID" value="UJF35434.1"/>
    <property type="molecule type" value="Genomic_DNA"/>
</dbReference>
<name>A0ABY3SP08_9BACL</name>
<evidence type="ECO:0000256" key="6">
    <source>
        <dbReference type="ARBA" id="ARBA00023136"/>
    </source>
</evidence>
<evidence type="ECO:0000256" key="2">
    <source>
        <dbReference type="ARBA" id="ARBA00022448"/>
    </source>
</evidence>
<comment type="similarity">
    <text evidence="7">Belongs to the binding-protein-dependent transport system permease family.</text>
</comment>
<evidence type="ECO:0000256" key="7">
    <source>
        <dbReference type="RuleBase" id="RU363032"/>
    </source>
</evidence>
<feature type="domain" description="ABC transmembrane type-1" evidence="8">
    <location>
        <begin position="1"/>
        <end position="208"/>
    </location>
</feature>
<keyword evidence="4 7" id="KW-0812">Transmembrane</keyword>
<dbReference type="InterPro" id="IPR035906">
    <property type="entry name" value="MetI-like_sf"/>
</dbReference>
<dbReference type="InterPro" id="IPR000515">
    <property type="entry name" value="MetI-like"/>
</dbReference>
<evidence type="ECO:0000259" key="8">
    <source>
        <dbReference type="PROSITE" id="PS50928"/>
    </source>
</evidence>
<dbReference type="Gene3D" id="1.10.3720.10">
    <property type="entry name" value="MetI-like"/>
    <property type="match status" value="1"/>
</dbReference>
<dbReference type="Proteomes" id="UP001649230">
    <property type="component" value="Chromosome"/>
</dbReference>
<gene>
    <name evidence="9" type="ORF">L0M14_10210</name>
</gene>
<dbReference type="PROSITE" id="PS50928">
    <property type="entry name" value="ABC_TM1"/>
    <property type="match status" value="1"/>
</dbReference>
<feature type="transmembrane region" description="Helical" evidence="7">
    <location>
        <begin position="187"/>
        <end position="209"/>
    </location>
</feature>
<feature type="transmembrane region" description="Helical" evidence="7">
    <location>
        <begin position="6"/>
        <end position="24"/>
    </location>
</feature>
<dbReference type="PANTHER" id="PTHR30193:SF1">
    <property type="entry name" value="ABC TRANSPORTER PERMEASE PROTEIN YESP-RELATED"/>
    <property type="match status" value="1"/>
</dbReference>
<keyword evidence="6 7" id="KW-0472">Membrane</keyword>
<evidence type="ECO:0000313" key="10">
    <source>
        <dbReference type="Proteomes" id="UP001649230"/>
    </source>
</evidence>
<dbReference type="InterPro" id="IPR051393">
    <property type="entry name" value="ABC_transporter_permease"/>
</dbReference>
<protein>
    <submittedName>
        <fullName evidence="9">Sugar ABC transporter permease</fullName>
    </submittedName>
</protein>
<dbReference type="PANTHER" id="PTHR30193">
    <property type="entry name" value="ABC TRANSPORTER PERMEASE PROTEIN"/>
    <property type="match status" value="1"/>
</dbReference>
<evidence type="ECO:0000256" key="3">
    <source>
        <dbReference type="ARBA" id="ARBA00022475"/>
    </source>
</evidence>
<feature type="transmembrane region" description="Helical" evidence="7">
    <location>
        <begin position="127"/>
        <end position="152"/>
    </location>
</feature>
<evidence type="ECO:0000313" key="9">
    <source>
        <dbReference type="EMBL" id="UJF35434.1"/>
    </source>
</evidence>
<dbReference type="CDD" id="cd06261">
    <property type="entry name" value="TM_PBP2"/>
    <property type="match status" value="1"/>
</dbReference>
<feature type="transmembrane region" description="Helical" evidence="7">
    <location>
        <begin position="82"/>
        <end position="106"/>
    </location>
</feature>
<keyword evidence="10" id="KW-1185">Reference proteome</keyword>
<keyword evidence="3" id="KW-1003">Cell membrane</keyword>
<sequence length="225" mass="25528">MFFVFIAVPITVSFQILTSVVLNIEVKGSHVFRTLYFLPYLVPPVATVILWVIMFGTDSGIINQLLAWFGASKVDWFGSEQWIKPIIVTIGIWMSGGPVLIFLSALKGIPGYLYEASRIDGAGAVRRFFTITLPMLSPTILFAVVMQMIYYFQMFTESMLLNNGGPNYASRTYMFNTFQTAFRDMKFGYAMAQSWILFAIILLLTLLLMKSSKRWVYYESEKGSG</sequence>
<accession>A0ABY3SP08</accession>
<comment type="subcellular location">
    <subcellularLocation>
        <location evidence="1 7">Cell membrane</location>
        <topology evidence="1 7">Multi-pass membrane protein</topology>
    </subcellularLocation>
</comment>
<dbReference type="SUPFAM" id="SSF161098">
    <property type="entry name" value="MetI-like"/>
    <property type="match status" value="1"/>
</dbReference>
<keyword evidence="2 7" id="KW-0813">Transport</keyword>
<dbReference type="RefSeq" id="WP_235122000.1">
    <property type="nucleotide sequence ID" value="NZ_CP090978.1"/>
</dbReference>
<evidence type="ECO:0000256" key="1">
    <source>
        <dbReference type="ARBA" id="ARBA00004651"/>
    </source>
</evidence>
<reference evidence="9 10" key="1">
    <citation type="journal article" date="2024" name="Int. J. Syst. Evol. Microbiol.">
        <title>Paenibacillus hexagrammi sp. nov., a novel bacterium isolated from the gut content of Hexagrammos agrammus.</title>
        <authorList>
            <person name="Jung H.K."/>
            <person name="Kim D.G."/>
            <person name="Zin H."/>
            <person name="Park J."/>
            <person name="Jung H."/>
            <person name="Kim Y.O."/>
            <person name="Kong H.J."/>
            <person name="Kim J.W."/>
            <person name="Kim Y.S."/>
        </authorList>
    </citation>
    <scope>NUCLEOTIDE SEQUENCE [LARGE SCALE GENOMIC DNA]</scope>
    <source>
        <strain evidence="9 10">YPD9-1</strain>
    </source>
</reference>
<evidence type="ECO:0000256" key="4">
    <source>
        <dbReference type="ARBA" id="ARBA00022692"/>
    </source>
</evidence>